<evidence type="ECO:0000313" key="21">
    <source>
        <dbReference type="Proteomes" id="UP001149079"/>
    </source>
</evidence>
<evidence type="ECO:0000256" key="9">
    <source>
        <dbReference type="ARBA" id="ARBA00022530"/>
    </source>
</evidence>
<dbReference type="EMBL" id="JAPQKL010000001">
    <property type="protein sequence ID" value="KAJ5145907.1"/>
    <property type="molecule type" value="Genomic_DNA"/>
</dbReference>
<gene>
    <name evidence="20" type="ORF">N7515_000471</name>
</gene>
<sequence length="680" mass="73086">MRPGLPIKLLGACLIATGHFASGLSPRSETGHSYDFVIVGGGQAGLVLGARLSEDLEHTVLVLEAGGDGDQYRNRIDTPAYAYFDSLWSTPLDWALSTVAQPNAGDREIYWPRGKVLGGSSAINGLYMTRPGKYEIDAWKDMLGDMDGAENWSWDSFYAAMTKGETFSPPTDGVINEAKIAWNASNHGADGPIHTTYPDYTFPEVGQWVSSLQSIGIENSANMYGGENWGADVSTSCINPSNWTRSYSRSAYLDPLPDRSNYDVLTNAHVTRIVFDHSQSSGNKIANAVEYTTDNGNTRRMAKVKKEVILAGGTIGSPTVLLHSGVGPKDVLSDAGVELVSELPGVGQHLQDHFSATVKWSTNKDTAGSIFYNNGKDRNNPKFLTYIDSAVAYVNATTIYGSRASSYQSKFLTQIDKHAPNTTYDDGVLAGYKAIYNTTSDIFSSPIGQIELLFMNSDGNGDIGITAALQHPFSHGRIYINSSDPMEHPVIDPNYLSNPADSDILLAGLKFARKAGETSPLRESLTKEISPGPTVQSDEGWLQWLREEASSEFHPSSTCAMLPRSQGGVVDANLLVYGLANVRVADASIIPISLSTHLMASTYGVAEKASDIIRVYHQKKTATPVPALSSSDPTPVASAVSGKKTTVSQDNGGSSGNGRVALLGGWSFLLLLVHVFGLFL</sequence>
<evidence type="ECO:0000256" key="5">
    <source>
        <dbReference type="ARBA" id="ARBA00010790"/>
    </source>
</evidence>
<evidence type="ECO:0000256" key="6">
    <source>
        <dbReference type="ARBA" id="ARBA00011738"/>
    </source>
</evidence>
<keyword evidence="7" id="KW-0963">Cytoplasm</keyword>
<dbReference type="GO" id="GO:0050660">
    <property type="term" value="F:flavin adenine dinucleotide binding"/>
    <property type="evidence" value="ECO:0007669"/>
    <property type="project" value="InterPro"/>
</dbReference>
<evidence type="ECO:0000256" key="4">
    <source>
        <dbReference type="ARBA" id="ARBA00004498"/>
    </source>
</evidence>
<dbReference type="Pfam" id="PF00732">
    <property type="entry name" value="GMC_oxred_N"/>
    <property type="match status" value="1"/>
</dbReference>
<dbReference type="GO" id="GO:0005737">
    <property type="term" value="C:cytoplasm"/>
    <property type="evidence" value="ECO:0007669"/>
    <property type="project" value="UniProtKB-SubCell"/>
</dbReference>
<organism evidence="20 21">
    <name type="scientific">Penicillium bovifimosum</name>
    <dbReference type="NCBI Taxonomy" id="126998"/>
    <lineage>
        <taxon>Eukaryota</taxon>
        <taxon>Fungi</taxon>
        <taxon>Dikarya</taxon>
        <taxon>Ascomycota</taxon>
        <taxon>Pezizomycotina</taxon>
        <taxon>Eurotiomycetes</taxon>
        <taxon>Eurotiomycetidae</taxon>
        <taxon>Eurotiales</taxon>
        <taxon>Aspergillaceae</taxon>
        <taxon>Penicillium</taxon>
    </lineage>
</organism>
<dbReference type="RefSeq" id="XP_056526381.1">
    <property type="nucleotide sequence ID" value="XM_056661215.1"/>
</dbReference>
<evidence type="ECO:0000256" key="18">
    <source>
        <dbReference type="SAM" id="SignalP"/>
    </source>
</evidence>
<reference evidence="20" key="2">
    <citation type="journal article" date="2023" name="IMA Fungus">
        <title>Comparative genomic study of the Penicillium genus elucidates a diverse pangenome and 15 lateral gene transfer events.</title>
        <authorList>
            <person name="Petersen C."/>
            <person name="Sorensen T."/>
            <person name="Nielsen M.R."/>
            <person name="Sondergaard T.E."/>
            <person name="Sorensen J.L."/>
            <person name="Fitzpatrick D.A."/>
            <person name="Frisvad J.C."/>
            <person name="Nielsen K.L."/>
        </authorList>
    </citation>
    <scope>NUCLEOTIDE SEQUENCE</scope>
    <source>
        <strain evidence="20">IBT 22155</strain>
    </source>
</reference>
<dbReference type="Proteomes" id="UP001149079">
    <property type="component" value="Unassembled WGS sequence"/>
</dbReference>
<evidence type="ECO:0000259" key="19">
    <source>
        <dbReference type="PROSITE" id="PS00624"/>
    </source>
</evidence>
<feature type="binding site" evidence="16">
    <location>
        <position position="270"/>
    </location>
    <ligand>
        <name>FAD</name>
        <dbReference type="ChEBI" id="CHEBI:57692"/>
    </ligand>
</feature>
<keyword evidence="21" id="KW-1185">Reference proteome</keyword>
<evidence type="ECO:0000256" key="1">
    <source>
        <dbReference type="ARBA" id="ARBA00001974"/>
    </source>
</evidence>
<feature type="domain" description="Glucose-methanol-choline oxidoreductase N-terminal" evidence="19">
    <location>
        <begin position="313"/>
        <end position="327"/>
    </location>
</feature>
<feature type="active site" description="Proton donor" evidence="15">
    <location>
        <position position="554"/>
    </location>
</feature>
<evidence type="ECO:0000256" key="3">
    <source>
        <dbReference type="ARBA" id="ARBA00004496"/>
    </source>
</evidence>
<dbReference type="Gene3D" id="3.30.560.10">
    <property type="entry name" value="Glucose Oxidase, domain 3"/>
    <property type="match status" value="1"/>
</dbReference>
<evidence type="ECO:0000256" key="8">
    <source>
        <dbReference type="ARBA" id="ARBA00022512"/>
    </source>
</evidence>
<feature type="signal peptide" evidence="18">
    <location>
        <begin position="1"/>
        <end position="23"/>
    </location>
</feature>
<dbReference type="PANTHER" id="PTHR11552">
    <property type="entry name" value="GLUCOSE-METHANOL-CHOLINE GMC OXIDOREDUCTASE"/>
    <property type="match status" value="1"/>
</dbReference>
<dbReference type="PANTHER" id="PTHR11552:SF218">
    <property type="entry name" value="GLUCOSE-METHANOL-CHOLINE OXIDOREDUCTASE N-TERMINAL DOMAIN-CONTAINING PROTEIN"/>
    <property type="match status" value="1"/>
</dbReference>
<dbReference type="InterPro" id="IPR036188">
    <property type="entry name" value="FAD/NAD-bd_sf"/>
</dbReference>
<dbReference type="GO" id="GO:0046562">
    <property type="term" value="F:beta-D-glucose oxidase activity"/>
    <property type="evidence" value="ECO:0007669"/>
    <property type="project" value="UniProtKB-EC"/>
</dbReference>
<evidence type="ECO:0000256" key="17">
    <source>
        <dbReference type="SAM" id="MobiDB-lite"/>
    </source>
</evidence>
<evidence type="ECO:0000256" key="10">
    <source>
        <dbReference type="ARBA" id="ARBA00022630"/>
    </source>
</evidence>
<dbReference type="SUPFAM" id="SSF51905">
    <property type="entry name" value="FAD/NAD(P)-binding domain"/>
    <property type="match status" value="1"/>
</dbReference>
<dbReference type="GeneID" id="81400385"/>
<keyword evidence="8" id="KW-0134">Cell wall</keyword>
<comment type="subcellular location">
    <subcellularLocation>
        <location evidence="3">Cytoplasm</location>
    </subcellularLocation>
    <subcellularLocation>
        <location evidence="2">Secreted</location>
        <location evidence="2">Cell wall</location>
    </subcellularLocation>
    <subcellularLocation>
        <location evidence="4">Secreted</location>
        <location evidence="4">Extracellular space</location>
        <location evidence="4">Extracellular matrix</location>
    </subcellularLocation>
</comment>
<comment type="cofactor">
    <cofactor evidence="1 16">
        <name>FAD</name>
        <dbReference type="ChEBI" id="CHEBI:57692"/>
    </cofactor>
</comment>
<feature type="chain" id="PRO_5040767852" description="glucose oxidase" evidence="18">
    <location>
        <begin position="24"/>
        <end position="680"/>
    </location>
</feature>
<feature type="binding site" evidence="16">
    <location>
        <position position="116"/>
    </location>
    <ligand>
        <name>FAD</name>
        <dbReference type="ChEBI" id="CHEBI:57692"/>
    </ligand>
</feature>
<proteinExistence type="inferred from homology"/>
<keyword evidence="12" id="KW-0560">Oxidoreductase</keyword>
<evidence type="ECO:0000313" key="20">
    <source>
        <dbReference type="EMBL" id="KAJ5145907.1"/>
    </source>
</evidence>
<evidence type="ECO:0000256" key="2">
    <source>
        <dbReference type="ARBA" id="ARBA00004191"/>
    </source>
</evidence>
<comment type="caution">
    <text evidence="20">The sequence shown here is derived from an EMBL/GenBank/DDBJ whole genome shotgun (WGS) entry which is preliminary data.</text>
</comment>
<name>A0A9W9HI55_9EURO</name>
<evidence type="ECO:0000256" key="12">
    <source>
        <dbReference type="ARBA" id="ARBA00023002"/>
    </source>
</evidence>
<dbReference type="Pfam" id="PF05199">
    <property type="entry name" value="GMC_oxred_C"/>
    <property type="match status" value="1"/>
</dbReference>
<dbReference type="InterPro" id="IPR027424">
    <property type="entry name" value="Glucose_Oxidase_domain_2"/>
</dbReference>
<dbReference type="InterPro" id="IPR012132">
    <property type="entry name" value="GMC_OxRdtase"/>
</dbReference>
<evidence type="ECO:0000256" key="13">
    <source>
        <dbReference type="ARBA" id="ARBA00049435"/>
    </source>
</evidence>
<comment type="catalytic activity">
    <reaction evidence="13">
        <text>beta-D-glucose + O2 = D-glucono-1,5-lactone + H2O2</text>
        <dbReference type="Rhea" id="RHEA:11428"/>
        <dbReference type="ChEBI" id="CHEBI:15379"/>
        <dbReference type="ChEBI" id="CHEBI:15903"/>
        <dbReference type="ChEBI" id="CHEBI:16217"/>
        <dbReference type="ChEBI" id="CHEBI:16240"/>
        <dbReference type="EC" id="1.1.3.4"/>
    </reaction>
    <physiologicalReaction direction="left-to-right" evidence="13">
        <dbReference type="Rhea" id="RHEA:11429"/>
    </physiologicalReaction>
</comment>
<feature type="region of interest" description="Disordered" evidence="17">
    <location>
        <begin position="624"/>
        <end position="653"/>
    </location>
</feature>
<evidence type="ECO:0000256" key="15">
    <source>
        <dbReference type="PIRSR" id="PIRSR000137-1"/>
    </source>
</evidence>
<dbReference type="EC" id="1.1.3.4" evidence="14"/>
<dbReference type="AlphaFoldDB" id="A0A9W9HI55"/>
<dbReference type="InterPro" id="IPR007867">
    <property type="entry name" value="GMC_OxRtase_C"/>
</dbReference>
<keyword evidence="9" id="KW-0272">Extracellular matrix</keyword>
<protein>
    <recommendedName>
        <fullName evidence="14">glucose oxidase</fullName>
        <ecNumber evidence="14">1.1.3.4</ecNumber>
    </recommendedName>
</protein>
<dbReference type="Gene3D" id="4.10.450.10">
    <property type="entry name" value="Glucose Oxidase, domain 2"/>
    <property type="match status" value="1"/>
</dbReference>
<keyword evidence="11 16" id="KW-0274">FAD</keyword>
<feature type="compositionally biased region" description="Polar residues" evidence="17">
    <location>
        <begin position="643"/>
        <end position="652"/>
    </location>
</feature>
<reference evidence="20" key="1">
    <citation type="submission" date="2022-11" db="EMBL/GenBank/DDBJ databases">
        <authorList>
            <person name="Petersen C."/>
        </authorList>
    </citation>
    <scope>NUCLEOTIDE SEQUENCE</scope>
    <source>
        <strain evidence="20">IBT 22155</strain>
    </source>
</reference>
<evidence type="ECO:0000256" key="11">
    <source>
        <dbReference type="ARBA" id="ARBA00022827"/>
    </source>
</evidence>
<comment type="subunit">
    <text evidence="6">Homodimer.</text>
</comment>
<evidence type="ECO:0000256" key="7">
    <source>
        <dbReference type="ARBA" id="ARBA00022490"/>
    </source>
</evidence>
<evidence type="ECO:0000256" key="16">
    <source>
        <dbReference type="PIRSR" id="PIRSR000137-2"/>
    </source>
</evidence>
<accession>A0A9W9HI55</accession>
<keyword evidence="10" id="KW-0285">Flavoprotein</keyword>
<dbReference type="PIRSF" id="PIRSF000137">
    <property type="entry name" value="Alcohol_oxidase"/>
    <property type="match status" value="1"/>
</dbReference>
<evidence type="ECO:0000256" key="14">
    <source>
        <dbReference type="ARBA" id="ARBA00049722"/>
    </source>
</evidence>
<feature type="active site" description="Proton acceptor" evidence="15">
    <location>
        <position position="597"/>
    </location>
</feature>
<dbReference type="Gene3D" id="3.50.50.60">
    <property type="entry name" value="FAD/NAD(P)-binding domain"/>
    <property type="match status" value="1"/>
</dbReference>
<dbReference type="SUPFAM" id="SSF54373">
    <property type="entry name" value="FAD-linked reductases, C-terminal domain"/>
    <property type="match status" value="1"/>
</dbReference>
<dbReference type="InterPro" id="IPR000172">
    <property type="entry name" value="GMC_OxRdtase_N"/>
</dbReference>
<keyword evidence="9" id="KW-0964">Secreted</keyword>
<dbReference type="PROSITE" id="PS00624">
    <property type="entry name" value="GMC_OXRED_2"/>
    <property type="match status" value="1"/>
</dbReference>
<comment type="similarity">
    <text evidence="5">Belongs to the GMC oxidoreductase family.</text>
</comment>
<keyword evidence="18" id="KW-0732">Signal</keyword>
<dbReference type="OrthoDB" id="269227at2759"/>